<sequence length="37" mass="4163">MVNLNNISVRGCERVKNQKVTLLFITHSTKKSCQSGK</sequence>
<name>A0A0K2V6V9_LEPSM</name>
<proteinExistence type="predicted"/>
<evidence type="ECO:0000313" key="1">
    <source>
        <dbReference type="EMBL" id="CDW46219.1"/>
    </source>
</evidence>
<accession>A0A0K2V6V9</accession>
<reference evidence="1" key="1">
    <citation type="submission" date="2014-05" db="EMBL/GenBank/DDBJ databases">
        <authorList>
            <person name="Chronopoulou M."/>
        </authorList>
    </citation>
    <scope>NUCLEOTIDE SEQUENCE</scope>
    <source>
        <tissue evidence="1">Whole organism</tissue>
    </source>
</reference>
<organism evidence="1">
    <name type="scientific">Lepeophtheirus salmonis</name>
    <name type="common">Salmon louse</name>
    <name type="synonym">Caligus salmonis</name>
    <dbReference type="NCBI Taxonomy" id="72036"/>
    <lineage>
        <taxon>Eukaryota</taxon>
        <taxon>Metazoa</taxon>
        <taxon>Ecdysozoa</taxon>
        <taxon>Arthropoda</taxon>
        <taxon>Crustacea</taxon>
        <taxon>Multicrustacea</taxon>
        <taxon>Hexanauplia</taxon>
        <taxon>Copepoda</taxon>
        <taxon>Siphonostomatoida</taxon>
        <taxon>Caligidae</taxon>
        <taxon>Lepeophtheirus</taxon>
    </lineage>
</organism>
<dbReference type="EMBL" id="HACA01028858">
    <property type="protein sequence ID" value="CDW46219.1"/>
    <property type="molecule type" value="Transcribed_RNA"/>
</dbReference>
<dbReference type="AlphaFoldDB" id="A0A0K2V6V9"/>
<protein>
    <submittedName>
        <fullName evidence="1">Uncharacterized protein</fullName>
    </submittedName>
</protein>